<dbReference type="InterPro" id="IPR052022">
    <property type="entry name" value="26kDa_periplasmic_antigen"/>
</dbReference>
<dbReference type="OrthoDB" id="9785192at2"/>
<dbReference type="AlphaFoldDB" id="A0A372LNF0"/>
<dbReference type="PANTHER" id="PTHR34387">
    <property type="entry name" value="SLR1258 PROTEIN"/>
    <property type="match status" value="1"/>
</dbReference>
<protein>
    <submittedName>
        <fullName evidence="1">DUF541 domain-containing protein</fullName>
    </submittedName>
</protein>
<evidence type="ECO:0000313" key="1">
    <source>
        <dbReference type="EMBL" id="RFU69133.1"/>
    </source>
</evidence>
<keyword evidence="2" id="KW-1185">Reference proteome</keyword>
<evidence type="ECO:0000313" key="2">
    <source>
        <dbReference type="Proteomes" id="UP000264541"/>
    </source>
</evidence>
<reference evidence="1 2" key="1">
    <citation type="submission" date="2018-08" db="EMBL/GenBank/DDBJ databases">
        <title>Bacillus chawlae sp. nov., Bacillus glennii sp. nov., and Bacillus saganii sp. nov. Isolated from the Vehicle Assembly Building at Kennedy Space Center where the Viking Spacecraft were Assembled.</title>
        <authorList>
            <person name="Seuylemezian A."/>
            <person name="Vaishampayan P."/>
        </authorList>
    </citation>
    <scope>NUCLEOTIDE SEQUENCE [LARGE SCALE GENOMIC DNA]</scope>
    <source>
        <strain evidence="1 2">V47-23a</strain>
    </source>
</reference>
<dbReference type="Proteomes" id="UP000264541">
    <property type="component" value="Unassembled WGS sequence"/>
</dbReference>
<proteinExistence type="predicted"/>
<dbReference type="GO" id="GO:0006974">
    <property type="term" value="P:DNA damage response"/>
    <property type="evidence" value="ECO:0007669"/>
    <property type="project" value="TreeGrafter"/>
</dbReference>
<dbReference type="EMBL" id="QVTE01000029">
    <property type="protein sequence ID" value="RFU69133.1"/>
    <property type="molecule type" value="Genomic_DNA"/>
</dbReference>
<name>A0A372LNF0_9BACI</name>
<comment type="caution">
    <text evidence="1">The sequence shown here is derived from an EMBL/GenBank/DDBJ whole genome shotgun (WGS) entry which is preliminary data.</text>
</comment>
<dbReference type="Gene3D" id="3.30.110.170">
    <property type="entry name" value="Protein of unknown function (DUF541), domain 1"/>
    <property type="match status" value="1"/>
</dbReference>
<dbReference type="InterPro" id="IPR007497">
    <property type="entry name" value="SIMPL/DUF541"/>
</dbReference>
<dbReference type="Pfam" id="PF04402">
    <property type="entry name" value="SIMPL"/>
    <property type="match status" value="1"/>
</dbReference>
<dbReference type="RefSeq" id="WP_117326657.1">
    <property type="nucleotide sequence ID" value="NZ_QVTE01000029.1"/>
</dbReference>
<organism evidence="1 2">
    <name type="scientific">Peribacillus saganii</name>
    <dbReference type="NCBI Taxonomy" id="2303992"/>
    <lineage>
        <taxon>Bacteria</taxon>
        <taxon>Bacillati</taxon>
        <taxon>Bacillota</taxon>
        <taxon>Bacilli</taxon>
        <taxon>Bacillales</taxon>
        <taxon>Bacillaceae</taxon>
        <taxon>Peribacillus</taxon>
    </lineage>
</organism>
<accession>A0A372LNF0</accession>
<dbReference type="Gene3D" id="3.30.70.2970">
    <property type="entry name" value="Protein of unknown function (DUF541), domain 2"/>
    <property type="match status" value="1"/>
</dbReference>
<sequence length="221" mass="24120">MYQKQALTNFDSVARISRDVLKVTGDGSVTAAPDRAIVTVGVITEGNNPETAQTENAAAITRVVNALIAIGIARENIRTADYRIEPQYDYKDGQQIFKGYKVTHLLRITVENINQTGTILDTAVKNGANYAANIEFLISNPEEYYNRALTLALKNALGKATTIAQTLGVHLIKTPTLVEEISQAPAPVLLKSAEFAASQTTPIQPGEQTIRAKIRVEYIYD</sequence>
<gene>
    <name evidence="1" type="ORF">D0469_10280</name>
</gene>
<dbReference type="PANTHER" id="PTHR34387:SF1">
    <property type="entry name" value="PERIPLASMIC IMMUNOGENIC PROTEIN"/>
    <property type="match status" value="1"/>
</dbReference>